<sequence>MLSLLVNVFAVHPGRTAISTLAVRAPPPAGQLSGEAESTTSERLVELTEEFLDTGTGFYSGLRPELMAEDFVFRGGVVGPLSKTDYCRTMELLGIADAWKLEANAFGFVVDPAEPMTVRFFLRNTGEHVGAWQPWGAVPPIPIKPTPGKTSVVAPTETGRLCFDAEGKVRHFATGLVVGKYEAQQGRGINTNGLGAVLGLFHTVGLGAVGNLALSQTVRDLSNAAADRFEALKIPKTKTNDEDVPGWWRE</sequence>
<evidence type="ECO:0000313" key="2">
    <source>
        <dbReference type="Proteomes" id="UP000013827"/>
    </source>
</evidence>
<proteinExistence type="predicted"/>
<reference evidence="2" key="1">
    <citation type="journal article" date="2013" name="Nature">
        <title>Pan genome of the phytoplankton Emiliania underpins its global distribution.</title>
        <authorList>
            <person name="Read B.A."/>
            <person name="Kegel J."/>
            <person name="Klute M.J."/>
            <person name="Kuo A."/>
            <person name="Lefebvre S.C."/>
            <person name="Maumus F."/>
            <person name="Mayer C."/>
            <person name="Miller J."/>
            <person name="Monier A."/>
            <person name="Salamov A."/>
            <person name="Young J."/>
            <person name="Aguilar M."/>
            <person name="Claverie J.M."/>
            <person name="Frickenhaus S."/>
            <person name="Gonzalez K."/>
            <person name="Herman E.K."/>
            <person name="Lin Y.C."/>
            <person name="Napier J."/>
            <person name="Ogata H."/>
            <person name="Sarno A.F."/>
            <person name="Shmutz J."/>
            <person name="Schroeder D."/>
            <person name="de Vargas C."/>
            <person name="Verret F."/>
            <person name="von Dassow P."/>
            <person name="Valentin K."/>
            <person name="Van de Peer Y."/>
            <person name="Wheeler G."/>
            <person name="Dacks J.B."/>
            <person name="Delwiche C.F."/>
            <person name="Dyhrman S.T."/>
            <person name="Glockner G."/>
            <person name="John U."/>
            <person name="Richards T."/>
            <person name="Worden A.Z."/>
            <person name="Zhang X."/>
            <person name="Grigoriev I.V."/>
            <person name="Allen A.E."/>
            <person name="Bidle K."/>
            <person name="Borodovsky M."/>
            <person name="Bowler C."/>
            <person name="Brownlee C."/>
            <person name="Cock J.M."/>
            <person name="Elias M."/>
            <person name="Gladyshev V.N."/>
            <person name="Groth M."/>
            <person name="Guda C."/>
            <person name="Hadaegh A."/>
            <person name="Iglesias-Rodriguez M.D."/>
            <person name="Jenkins J."/>
            <person name="Jones B.M."/>
            <person name="Lawson T."/>
            <person name="Leese F."/>
            <person name="Lindquist E."/>
            <person name="Lobanov A."/>
            <person name="Lomsadze A."/>
            <person name="Malik S.B."/>
            <person name="Marsh M.E."/>
            <person name="Mackinder L."/>
            <person name="Mock T."/>
            <person name="Mueller-Roeber B."/>
            <person name="Pagarete A."/>
            <person name="Parker M."/>
            <person name="Probert I."/>
            <person name="Quesneville H."/>
            <person name="Raines C."/>
            <person name="Rensing S.A."/>
            <person name="Riano-Pachon D.M."/>
            <person name="Richier S."/>
            <person name="Rokitta S."/>
            <person name="Shiraiwa Y."/>
            <person name="Soanes D.M."/>
            <person name="van der Giezen M."/>
            <person name="Wahlund T.M."/>
            <person name="Williams B."/>
            <person name="Wilson W."/>
            <person name="Wolfe G."/>
            <person name="Wurch L.L."/>
        </authorList>
    </citation>
    <scope>NUCLEOTIDE SEQUENCE</scope>
</reference>
<dbReference type="KEGG" id="ehx:EMIHUDRAFT_114119"/>
<dbReference type="eggNOG" id="ENOG502SGI2">
    <property type="taxonomic scope" value="Eukaryota"/>
</dbReference>
<dbReference type="AlphaFoldDB" id="A0A0D3JYZ5"/>
<name>A0A0D3JYZ5_EMIH1</name>
<protein>
    <submittedName>
        <fullName evidence="1">Uncharacterized protein</fullName>
    </submittedName>
</protein>
<dbReference type="GeneID" id="17274275"/>
<dbReference type="Proteomes" id="UP000013827">
    <property type="component" value="Unassembled WGS sequence"/>
</dbReference>
<dbReference type="OMA" id="AWKLEAN"/>
<organism evidence="1 2">
    <name type="scientific">Emiliania huxleyi (strain CCMP1516)</name>
    <dbReference type="NCBI Taxonomy" id="280463"/>
    <lineage>
        <taxon>Eukaryota</taxon>
        <taxon>Haptista</taxon>
        <taxon>Haptophyta</taxon>
        <taxon>Prymnesiophyceae</taxon>
        <taxon>Isochrysidales</taxon>
        <taxon>Noelaerhabdaceae</taxon>
        <taxon>Emiliania</taxon>
    </lineage>
</organism>
<accession>A0A0D3JYZ5</accession>
<keyword evidence="2" id="KW-1185">Reference proteome</keyword>
<dbReference type="HOGENOM" id="CLU_1113081_0_0_1"/>
<dbReference type="RefSeq" id="XP_005781159.1">
    <property type="nucleotide sequence ID" value="XM_005781102.1"/>
</dbReference>
<dbReference type="EnsemblProtists" id="EOD28730">
    <property type="protein sequence ID" value="EOD28730"/>
    <property type="gene ID" value="EMIHUDRAFT_114119"/>
</dbReference>
<dbReference type="PaxDb" id="2903-EOD28730"/>
<reference evidence="1" key="2">
    <citation type="submission" date="2024-10" db="UniProtKB">
        <authorList>
            <consortium name="EnsemblProtists"/>
        </authorList>
    </citation>
    <scope>IDENTIFICATION</scope>
</reference>
<evidence type="ECO:0000313" key="1">
    <source>
        <dbReference type="EnsemblProtists" id="EOD28730"/>
    </source>
</evidence>